<keyword evidence="3 6" id="KW-1133">Transmembrane helix</keyword>
<evidence type="ECO:0000313" key="9">
    <source>
        <dbReference type="Proteomes" id="UP000070544"/>
    </source>
</evidence>
<dbReference type="InterPro" id="IPR005829">
    <property type="entry name" value="Sugar_transporter_CS"/>
</dbReference>
<keyword evidence="4 6" id="KW-0472">Membrane</keyword>
<evidence type="ECO:0000256" key="4">
    <source>
        <dbReference type="ARBA" id="ARBA00023136"/>
    </source>
</evidence>
<organism evidence="8 9">
    <name type="scientific">Gonapodya prolifera (strain JEL478)</name>
    <name type="common">Monoblepharis prolifera</name>
    <dbReference type="NCBI Taxonomy" id="1344416"/>
    <lineage>
        <taxon>Eukaryota</taxon>
        <taxon>Fungi</taxon>
        <taxon>Fungi incertae sedis</taxon>
        <taxon>Chytridiomycota</taxon>
        <taxon>Chytridiomycota incertae sedis</taxon>
        <taxon>Monoblepharidomycetes</taxon>
        <taxon>Monoblepharidales</taxon>
        <taxon>Gonapodyaceae</taxon>
        <taxon>Gonapodya</taxon>
    </lineage>
</organism>
<name>A0A139APD6_GONPJ</name>
<dbReference type="PROSITE" id="PS50850">
    <property type="entry name" value="MFS"/>
    <property type="match status" value="1"/>
</dbReference>
<dbReference type="STRING" id="1344416.A0A139APD6"/>
<feature type="transmembrane region" description="Helical" evidence="6">
    <location>
        <begin position="110"/>
        <end position="127"/>
    </location>
</feature>
<evidence type="ECO:0000256" key="3">
    <source>
        <dbReference type="ARBA" id="ARBA00022989"/>
    </source>
</evidence>
<dbReference type="GO" id="GO:0016020">
    <property type="term" value="C:membrane"/>
    <property type="evidence" value="ECO:0007669"/>
    <property type="project" value="UniProtKB-SubCell"/>
</dbReference>
<evidence type="ECO:0000256" key="2">
    <source>
        <dbReference type="ARBA" id="ARBA00022692"/>
    </source>
</evidence>
<feature type="transmembrane region" description="Helical" evidence="6">
    <location>
        <begin position="160"/>
        <end position="178"/>
    </location>
</feature>
<evidence type="ECO:0000259" key="7">
    <source>
        <dbReference type="PROSITE" id="PS50850"/>
    </source>
</evidence>
<evidence type="ECO:0000256" key="1">
    <source>
        <dbReference type="ARBA" id="ARBA00004141"/>
    </source>
</evidence>
<dbReference type="Gene3D" id="1.20.1250.20">
    <property type="entry name" value="MFS general substrate transporter like domains"/>
    <property type="match status" value="1"/>
</dbReference>
<comment type="subcellular location">
    <subcellularLocation>
        <location evidence="1">Membrane</location>
        <topology evidence="1">Multi-pass membrane protein</topology>
    </subcellularLocation>
</comment>
<dbReference type="Proteomes" id="UP000070544">
    <property type="component" value="Unassembled WGS sequence"/>
</dbReference>
<feature type="transmembrane region" description="Helical" evidence="6">
    <location>
        <begin position="284"/>
        <end position="305"/>
    </location>
</feature>
<feature type="region of interest" description="Disordered" evidence="5">
    <location>
        <begin position="435"/>
        <end position="467"/>
    </location>
</feature>
<keyword evidence="2 6" id="KW-0812">Transmembrane</keyword>
<proteinExistence type="predicted"/>
<feature type="transmembrane region" description="Helical" evidence="6">
    <location>
        <begin position="190"/>
        <end position="211"/>
    </location>
</feature>
<feature type="domain" description="Major facilitator superfamily (MFS) profile" evidence="7">
    <location>
        <begin position="18"/>
        <end position="427"/>
    </location>
</feature>
<dbReference type="PROSITE" id="PS00216">
    <property type="entry name" value="SUGAR_TRANSPORT_1"/>
    <property type="match status" value="1"/>
</dbReference>
<feature type="compositionally biased region" description="Basic and acidic residues" evidence="5">
    <location>
        <begin position="458"/>
        <end position="467"/>
    </location>
</feature>
<dbReference type="AlphaFoldDB" id="A0A139APD6"/>
<dbReference type="OrthoDB" id="10027823at2759"/>
<gene>
    <name evidence="8" type="ORF">M427DRAFT_29709</name>
</gene>
<protein>
    <submittedName>
        <fullName evidence="8">MFS general substrate transporter</fullName>
    </submittedName>
</protein>
<evidence type="ECO:0000256" key="5">
    <source>
        <dbReference type="SAM" id="MobiDB-lite"/>
    </source>
</evidence>
<dbReference type="EMBL" id="KQ965742">
    <property type="protein sequence ID" value="KXS18373.1"/>
    <property type="molecule type" value="Genomic_DNA"/>
</dbReference>
<dbReference type="SUPFAM" id="SSF103473">
    <property type="entry name" value="MFS general substrate transporter"/>
    <property type="match status" value="1"/>
</dbReference>
<dbReference type="InterPro" id="IPR020846">
    <property type="entry name" value="MFS_dom"/>
</dbReference>
<dbReference type="PANTHER" id="PTHR23520:SF5">
    <property type="entry name" value="TRANSPORTER, PUTATIVE (AFU_ORTHOLOGUE AFUA_3G04000)-RELATED"/>
    <property type="match status" value="1"/>
</dbReference>
<evidence type="ECO:0000256" key="6">
    <source>
        <dbReference type="SAM" id="Phobius"/>
    </source>
</evidence>
<feature type="transmembrane region" description="Helical" evidence="6">
    <location>
        <begin position="20"/>
        <end position="44"/>
    </location>
</feature>
<accession>A0A139APD6</accession>
<feature type="transmembrane region" description="Helical" evidence="6">
    <location>
        <begin position="247"/>
        <end position="272"/>
    </location>
</feature>
<evidence type="ECO:0000313" key="8">
    <source>
        <dbReference type="EMBL" id="KXS18373.1"/>
    </source>
</evidence>
<keyword evidence="9" id="KW-1185">Reference proteome</keyword>
<sequence>MSFSSAIGLSTVASLPPSGIVLLIARCVRLFAYGMIGIPLALYLSELGLSDVQIGAMLTLTLAGDAVFSLLVSWHADRVGRRAMLVLGAILMAAGGAVFAWAPLEGAQRFAVLAVAGIFGVISPSGMEVGPFQALESSSLADFIQDASDRTMVFAWSQSSAYLSSALGGLCSGLLVGASSQYGLSKLDSYRLVAVSYSVLGIMLALLFLSLGSDVEVDKDDDHAITDRLVTRPAADATIPPSFMPTLVHLCLLFALDAFAGSLVTGSLLAYWFHVRFDLNLSRLAPILSASTVVAGISTLLAPHVARRIGLVRTMVFTHLPSNVLISLLPSTVPNLSLAVTVLFARFSISQMDVAPRTAYISSIVPSSSRTAILGTTNIVRSVAGSLGPAATGWLVARGRFDAAFWACGAMKITYDLLLLWSFDSVKPVNETVVVDSTSSPAPPSAHDEESAPEQPSADERTPLVRK</sequence>
<dbReference type="InterPro" id="IPR036259">
    <property type="entry name" value="MFS_trans_sf"/>
</dbReference>
<dbReference type="PANTHER" id="PTHR23520">
    <property type="entry name" value="TRANSPORTER, PUTATIVE (AFU_ORTHOLOGUE AFUA_3G04000)-RELATED"/>
    <property type="match status" value="1"/>
</dbReference>
<dbReference type="Pfam" id="PF07690">
    <property type="entry name" value="MFS_1"/>
    <property type="match status" value="1"/>
</dbReference>
<dbReference type="OMA" id="GDVYAWY"/>
<feature type="transmembrane region" description="Helical" evidence="6">
    <location>
        <begin position="82"/>
        <end position="103"/>
    </location>
</feature>
<feature type="transmembrane region" description="Helical" evidence="6">
    <location>
        <begin position="56"/>
        <end position="76"/>
    </location>
</feature>
<dbReference type="InterPro" id="IPR011701">
    <property type="entry name" value="MFS"/>
</dbReference>
<reference evidence="8 9" key="1">
    <citation type="journal article" date="2015" name="Genome Biol. Evol.">
        <title>Phylogenomic analyses indicate that early fungi evolved digesting cell walls of algal ancestors of land plants.</title>
        <authorList>
            <person name="Chang Y."/>
            <person name="Wang S."/>
            <person name="Sekimoto S."/>
            <person name="Aerts A.L."/>
            <person name="Choi C."/>
            <person name="Clum A."/>
            <person name="LaButti K.M."/>
            <person name="Lindquist E.A."/>
            <person name="Yee Ngan C."/>
            <person name="Ohm R.A."/>
            <person name="Salamov A.A."/>
            <person name="Grigoriev I.V."/>
            <person name="Spatafora J.W."/>
            <person name="Berbee M.L."/>
        </authorList>
    </citation>
    <scope>NUCLEOTIDE SEQUENCE [LARGE SCALE GENOMIC DNA]</scope>
    <source>
        <strain evidence="8 9">JEL478</strain>
    </source>
</reference>
<dbReference type="GO" id="GO:0022857">
    <property type="term" value="F:transmembrane transporter activity"/>
    <property type="evidence" value="ECO:0007669"/>
    <property type="project" value="InterPro"/>
</dbReference>